<reference evidence="8" key="2">
    <citation type="submission" date="2019-01" db="EMBL/GenBank/DDBJ databases">
        <title>Genome sequence of Desulfonema ishimotonii strain Tokyo 01.</title>
        <authorList>
            <person name="Fukui M."/>
        </authorList>
    </citation>
    <scope>NUCLEOTIDE SEQUENCE [LARGE SCALE GENOMIC DNA]</scope>
    <source>
        <strain evidence="8">Tokyo 01</strain>
    </source>
</reference>
<dbReference type="GO" id="GO:0003824">
    <property type="term" value="F:catalytic activity"/>
    <property type="evidence" value="ECO:0007669"/>
    <property type="project" value="InterPro"/>
</dbReference>
<evidence type="ECO:0000256" key="2">
    <source>
        <dbReference type="ARBA" id="ARBA00022691"/>
    </source>
</evidence>
<evidence type="ECO:0000259" key="6">
    <source>
        <dbReference type="PROSITE" id="PS51918"/>
    </source>
</evidence>
<dbReference type="SFLD" id="SFLDG01082">
    <property type="entry name" value="B12-binding_domain_containing"/>
    <property type="match status" value="1"/>
</dbReference>
<evidence type="ECO:0000313" key="8">
    <source>
        <dbReference type="Proteomes" id="UP000288096"/>
    </source>
</evidence>
<dbReference type="SFLD" id="SFLDS00029">
    <property type="entry name" value="Radical_SAM"/>
    <property type="match status" value="1"/>
</dbReference>
<dbReference type="CDD" id="cd01335">
    <property type="entry name" value="Radical_SAM"/>
    <property type="match status" value="1"/>
</dbReference>
<evidence type="ECO:0000256" key="4">
    <source>
        <dbReference type="ARBA" id="ARBA00023004"/>
    </source>
</evidence>
<dbReference type="PANTHER" id="PTHR43409">
    <property type="entry name" value="ANAEROBIC MAGNESIUM-PROTOPORPHYRIN IX MONOMETHYL ESTER CYCLASE-RELATED"/>
    <property type="match status" value="1"/>
</dbReference>
<dbReference type="InterPro" id="IPR007197">
    <property type="entry name" value="rSAM"/>
</dbReference>
<dbReference type="SUPFAM" id="SSF102114">
    <property type="entry name" value="Radical SAM enzymes"/>
    <property type="match status" value="1"/>
</dbReference>
<keyword evidence="5" id="KW-0411">Iron-sulfur</keyword>
<dbReference type="SFLD" id="SFLDG01095">
    <property type="entry name" value="Uncharacterised_Radical_SAM_Su"/>
    <property type="match status" value="1"/>
</dbReference>
<dbReference type="SMART" id="SM00729">
    <property type="entry name" value="Elp3"/>
    <property type="match status" value="1"/>
</dbReference>
<dbReference type="Proteomes" id="UP000288096">
    <property type="component" value="Unassembled WGS sequence"/>
</dbReference>
<dbReference type="InterPro" id="IPR013785">
    <property type="entry name" value="Aldolase_TIM"/>
</dbReference>
<dbReference type="GO" id="GO:0051536">
    <property type="term" value="F:iron-sulfur cluster binding"/>
    <property type="evidence" value="ECO:0007669"/>
    <property type="project" value="UniProtKB-KW"/>
</dbReference>
<comment type="caution">
    <text evidence="7">The sequence shown here is derived from an EMBL/GenBank/DDBJ whole genome shotgun (WGS) entry which is preliminary data.</text>
</comment>
<accession>A0A401FWG3</accession>
<keyword evidence="2" id="KW-0949">S-adenosyl-L-methionine</keyword>
<evidence type="ECO:0000313" key="7">
    <source>
        <dbReference type="EMBL" id="GBC61289.1"/>
    </source>
</evidence>
<dbReference type="InterPro" id="IPR051198">
    <property type="entry name" value="BchE-like"/>
</dbReference>
<reference evidence="8" key="1">
    <citation type="submission" date="2017-11" db="EMBL/GenBank/DDBJ databases">
        <authorList>
            <person name="Watanabe M."/>
            <person name="Kojima H."/>
        </authorList>
    </citation>
    <scope>NUCLEOTIDE SEQUENCE [LARGE SCALE GENOMIC DNA]</scope>
    <source>
        <strain evidence="8">Tokyo 01</strain>
    </source>
</reference>
<keyword evidence="3" id="KW-0479">Metal-binding</keyword>
<dbReference type="InterPro" id="IPR006638">
    <property type="entry name" value="Elp3/MiaA/NifB-like_rSAM"/>
</dbReference>
<dbReference type="PROSITE" id="PS51918">
    <property type="entry name" value="RADICAL_SAM"/>
    <property type="match status" value="1"/>
</dbReference>
<dbReference type="Pfam" id="PF04055">
    <property type="entry name" value="Radical_SAM"/>
    <property type="match status" value="1"/>
</dbReference>
<sequence length="291" mass="32769">MYYEGPIYRPPSEADSLLVQATVGCPHNRCTFCMIYKNGPPFRIRKMADIKADLTEAREIYGEAVRTLFFPAGNTIVMKTPDLCEICRFSRSLFPHLSRITVYGSSHYICKKGPDDLKRLAEAGLSRIHVGLESGDDTILRRIRKGTDAREQITAGQWVMASGMELSMYVILGIGGQARTAAHALKTAEVLSRVSPDFIRLRTFVPKINTPMLADVQAGRFRMLGPRDVLRETALLIRNLTARSRLTSDHYTNYISLDGRLPDDRDRLLRQIEAALKRDVSAFRPFFIGDA</sequence>
<evidence type="ECO:0000256" key="3">
    <source>
        <dbReference type="ARBA" id="ARBA00022723"/>
    </source>
</evidence>
<gene>
    <name evidence="7" type="ORF">DENIS_2249</name>
</gene>
<dbReference type="Gene3D" id="3.20.20.70">
    <property type="entry name" value="Aldolase class I"/>
    <property type="match status" value="1"/>
</dbReference>
<dbReference type="OrthoDB" id="5470216at2"/>
<dbReference type="EMBL" id="BEXT01000001">
    <property type="protein sequence ID" value="GBC61289.1"/>
    <property type="molecule type" value="Genomic_DNA"/>
</dbReference>
<comment type="cofactor">
    <cofactor evidence="1">
        <name>[4Fe-4S] cluster</name>
        <dbReference type="ChEBI" id="CHEBI:49883"/>
    </cofactor>
</comment>
<proteinExistence type="predicted"/>
<dbReference type="RefSeq" id="WP_124328594.1">
    <property type="nucleotide sequence ID" value="NZ_BEXT01000001.1"/>
</dbReference>
<feature type="domain" description="Radical SAM core" evidence="6">
    <location>
        <begin position="9"/>
        <end position="243"/>
    </location>
</feature>
<keyword evidence="4" id="KW-0408">Iron</keyword>
<dbReference type="InterPro" id="IPR058240">
    <property type="entry name" value="rSAM_sf"/>
</dbReference>
<dbReference type="AlphaFoldDB" id="A0A401FWG3"/>
<name>A0A401FWG3_9BACT</name>
<dbReference type="GO" id="GO:0046872">
    <property type="term" value="F:metal ion binding"/>
    <property type="evidence" value="ECO:0007669"/>
    <property type="project" value="UniProtKB-KW"/>
</dbReference>
<protein>
    <submittedName>
        <fullName evidence="7">Radical SAM protein</fullName>
    </submittedName>
</protein>
<keyword evidence="8" id="KW-1185">Reference proteome</keyword>
<evidence type="ECO:0000256" key="5">
    <source>
        <dbReference type="ARBA" id="ARBA00023014"/>
    </source>
</evidence>
<organism evidence="7 8">
    <name type="scientific">Desulfonema ishimotonii</name>
    <dbReference type="NCBI Taxonomy" id="45657"/>
    <lineage>
        <taxon>Bacteria</taxon>
        <taxon>Pseudomonadati</taxon>
        <taxon>Thermodesulfobacteriota</taxon>
        <taxon>Desulfobacteria</taxon>
        <taxon>Desulfobacterales</taxon>
        <taxon>Desulfococcaceae</taxon>
        <taxon>Desulfonema</taxon>
    </lineage>
</organism>
<evidence type="ECO:0000256" key="1">
    <source>
        <dbReference type="ARBA" id="ARBA00001966"/>
    </source>
</evidence>
<dbReference type="PANTHER" id="PTHR43409:SF4">
    <property type="entry name" value="RADICAL SAM SUPERFAMILY PROTEIN"/>
    <property type="match status" value="1"/>
</dbReference>